<dbReference type="Proteomes" id="UP000177390">
    <property type="component" value="Unassembled WGS sequence"/>
</dbReference>
<comment type="caution">
    <text evidence="1">The sequence shown here is derived from an EMBL/GenBank/DDBJ whole genome shotgun (WGS) entry which is preliminary data.</text>
</comment>
<dbReference type="AlphaFoldDB" id="A0A1F5EVT7"/>
<protein>
    <submittedName>
        <fullName evidence="1">Uncharacterized protein</fullName>
    </submittedName>
</protein>
<sequence>MPKEVEIVVETITLSTDEFLAFLPTAQQEIVKAYAKEHGVTPLEAFNELMYQETKENIADRSH</sequence>
<accession>A0A1F5EVT7</accession>
<dbReference type="EMBL" id="MFAH01000025">
    <property type="protein sequence ID" value="OGD71480.1"/>
    <property type="molecule type" value="Genomic_DNA"/>
</dbReference>
<name>A0A1F5EVT7_9BACT</name>
<organism evidence="1 2">
    <name type="scientific">Candidatus Collierbacteria bacterium RIFCSPHIGHO2_02_FULL_49_10</name>
    <dbReference type="NCBI Taxonomy" id="1817723"/>
    <lineage>
        <taxon>Bacteria</taxon>
        <taxon>Candidatus Collieribacteriota</taxon>
    </lineage>
</organism>
<reference evidence="1 2" key="1">
    <citation type="journal article" date="2016" name="Nat. Commun.">
        <title>Thousands of microbial genomes shed light on interconnected biogeochemical processes in an aquifer system.</title>
        <authorList>
            <person name="Anantharaman K."/>
            <person name="Brown C.T."/>
            <person name="Hug L.A."/>
            <person name="Sharon I."/>
            <person name="Castelle C.J."/>
            <person name="Probst A.J."/>
            <person name="Thomas B.C."/>
            <person name="Singh A."/>
            <person name="Wilkins M.J."/>
            <person name="Karaoz U."/>
            <person name="Brodie E.L."/>
            <person name="Williams K.H."/>
            <person name="Hubbard S.S."/>
            <person name="Banfield J.F."/>
        </authorList>
    </citation>
    <scope>NUCLEOTIDE SEQUENCE [LARGE SCALE GENOMIC DNA]</scope>
</reference>
<evidence type="ECO:0000313" key="1">
    <source>
        <dbReference type="EMBL" id="OGD71480.1"/>
    </source>
</evidence>
<evidence type="ECO:0000313" key="2">
    <source>
        <dbReference type="Proteomes" id="UP000177390"/>
    </source>
</evidence>
<proteinExistence type="predicted"/>
<gene>
    <name evidence="1" type="ORF">A3D09_02600</name>
</gene>